<accession>A0ABD2ZI66</accession>
<evidence type="ECO:0000259" key="1">
    <source>
        <dbReference type="Pfam" id="PF13456"/>
    </source>
</evidence>
<organism evidence="2 3">
    <name type="scientific">Cinchona calisaya</name>
    <dbReference type="NCBI Taxonomy" id="153742"/>
    <lineage>
        <taxon>Eukaryota</taxon>
        <taxon>Viridiplantae</taxon>
        <taxon>Streptophyta</taxon>
        <taxon>Embryophyta</taxon>
        <taxon>Tracheophyta</taxon>
        <taxon>Spermatophyta</taxon>
        <taxon>Magnoliopsida</taxon>
        <taxon>eudicotyledons</taxon>
        <taxon>Gunneridae</taxon>
        <taxon>Pentapetalae</taxon>
        <taxon>asterids</taxon>
        <taxon>lamiids</taxon>
        <taxon>Gentianales</taxon>
        <taxon>Rubiaceae</taxon>
        <taxon>Cinchonoideae</taxon>
        <taxon>Cinchoneae</taxon>
        <taxon>Cinchona</taxon>
    </lineage>
</organism>
<proteinExistence type="predicted"/>
<dbReference type="Pfam" id="PF13456">
    <property type="entry name" value="RVT_3"/>
    <property type="match status" value="1"/>
</dbReference>
<dbReference type="InterPro" id="IPR002156">
    <property type="entry name" value="RNaseH_domain"/>
</dbReference>
<keyword evidence="3" id="KW-1185">Reference proteome</keyword>
<name>A0ABD2ZI66_9GENT</name>
<reference evidence="2 3" key="1">
    <citation type="submission" date="2024-11" db="EMBL/GenBank/DDBJ databases">
        <title>A near-complete genome assembly of Cinchona calisaya.</title>
        <authorList>
            <person name="Lian D.C."/>
            <person name="Zhao X.W."/>
            <person name="Wei L."/>
        </authorList>
    </citation>
    <scope>NUCLEOTIDE SEQUENCE [LARGE SCALE GENOMIC DNA]</scope>
    <source>
        <tissue evidence="2">Nenye</tissue>
    </source>
</reference>
<comment type="caution">
    <text evidence="2">The sequence shown here is derived from an EMBL/GenBank/DDBJ whole genome shotgun (WGS) entry which is preliminary data.</text>
</comment>
<dbReference type="Proteomes" id="UP001630127">
    <property type="component" value="Unassembled WGS sequence"/>
</dbReference>
<dbReference type="AlphaFoldDB" id="A0ABD2ZI66"/>
<protein>
    <recommendedName>
        <fullName evidence="1">RNase H type-1 domain-containing protein</fullName>
    </recommendedName>
</protein>
<feature type="non-terminal residue" evidence="2">
    <location>
        <position position="86"/>
    </location>
</feature>
<gene>
    <name evidence="2" type="ORF">ACH5RR_021418</name>
</gene>
<sequence>MIKIWAEEREGNNESIILEAEAIRASLIMAYTSGHNKVKIKFLNKELMKKLKSRVVEDVKLGALVEDVLHLSSLLSFYLFSWSCRD</sequence>
<evidence type="ECO:0000313" key="2">
    <source>
        <dbReference type="EMBL" id="KAL3518829.1"/>
    </source>
</evidence>
<evidence type="ECO:0000313" key="3">
    <source>
        <dbReference type="Proteomes" id="UP001630127"/>
    </source>
</evidence>
<dbReference type="EMBL" id="JBJUIK010000009">
    <property type="protein sequence ID" value="KAL3518829.1"/>
    <property type="molecule type" value="Genomic_DNA"/>
</dbReference>
<feature type="domain" description="RNase H type-1" evidence="1">
    <location>
        <begin position="10"/>
        <end position="85"/>
    </location>
</feature>